<keyword evidence="1 5" id="KW-0489">Methyltransferase</keyword>
<evidence type="ECO:0000256" key="1">
    <source>
        <dbReference type="ARBA" id="ARBA00022603"/>
    </source>
</evidence>
<proteinExistence type="predicted"/>
<evidence type="ECO:0000256" key="2">
    <source>
        <dbReference type="ARBA" id="ARBA00022679"/>
    </source>
</evidence>
<dbReference type="Gene3D" id="3.40.50.150">
    <property type="entry name" value="Vaccinia Virus protein VP39"/>
    <property type="match status" value="1"/>
</dbReference>
<dbReference type="RefSeq" id="WP_089399717.1">
    <property type="nucleotide sequence ID" value="NZ_FZOT01000007.1"/>
</dbReference>
<evidence type="ECO:0000313" key="6">
    <source>
        <dbReference type="Proteomes" id="UP000198284"/>
    </source>
</evidence>
<dbReference type="InterPro" id="IPR041698">
    <property type="entry name" value="Methyltransf_25"/>
</dbReference>
<dbReference type="GO" id="GO:0032259">
    <property type="term" value="P:methylation"/>
    <property type="evidence" value="ECO:0007669"/>
    <property type="project" value="UniProtKB-KW"/>
</dbReference>
<dbReference type="PANTHER" id="PTHR43464:SF19">
    <property type="entry name" value="UBIQUINONE BIOSYNTHESIS O-METHYLTRANSFERASE, MITOCHONDRIAL"/>
    <property type="match status" value="1"/>
</dbReference>
<evidence type="ECO:0000313" key="5">
    <source>
        <dbReference type="EMBL" id="SNS83933.1"/>
    </source>
</evidence>
<keyword evidence="6" id="KW-1185">Reference proteome</keyword>
<organism evidence="5 6">
    <name type="scientific">Noviherbaspirillum humi</name>
    <dbReference type="NCBI Taxonomy" id="1688639"/>
    <lineage>
        <taxon>Bacteria</taxon>
        <taxon>Pseudomonadati</taxon>
        <taxon>Pseudomonadota</taxon>
        <taxon>Betaproteobacteria</taxon>
        <taxon>Burkholderiales</taxon>
        <taxon>Oxalobacteraceae</taxon>
        <taxon>Noviherbaspirillum</taxon>
    </lineage>
</organism>
<evidence type="ECO:0000259" key="4">
    <source>
        <dbReference type="Pfam" id="PF13649"/>
    </source>
</evidence>
<keyword evidence="3" id="KW-0949">S-adenosyl-L-methionine</keyword>
<feature type="domain" description="Methyltransferase" evidence="4">
    <location>
        <begin position="53"/>
        <end position="147"/>
    </location>
</feature>
<dbReference type="Proteomes" id="UP000198284">
    <property type="component" value="Unassembled WGS sequence"/>
</dbReference>
<name>A0A239HSW1_9BURK</name>
<dbReference type="CDD" id="cd02440">
    <property type="entry name" value="AdoMet_MTases"/>
    <property type="match status" value="1"/>
</dbReference>
<dbReference type="InterPro" id="IPR029063">
    <property type="entry name" value="SAM-dependent_MTases_sf"/>
</dbReference>
<evidence type="ECO:0000256" key="3">
    <source>
        <dbReference type="ARBA" id="ARBA00022691"/>
    </source>
</evidence>
<dbReference type="AlphaFoldDB" id="A0A239HSW1"/>
<accession>A0A239HSW1</accession>
<reference evidence="5 6" key="1">
    <citation type="submission" date="2017-06" db="EMBL/GenBank/DDBJ databases">
        <authorList>
            <person name="Kim H.J."/>
            <person name="Triplett B.A."/>
        </authorList>
    </citation>
    <scope>NUCLEOTIDE SEQUENCE [LARGE SCALE GENOMIC DNA]</scope>
    <source>
        <strain evidence="5 6">U15</strain>
    </source>
</reference>
<keyword evidence="5" id="KW-0830">Ubiquinone</keyword>
<protein>
    <submittedName>
        <fullName evidence="5">Ubiquinone/menaquinone biosynthesis C-methylase UbiE</fullName>
    </submittedName>
</protein>
<sequence>MSTSGTGNDRPAIDWKGSSAQAWVDTQALLDVMFQPLEERLVQAVPRGAQMQVLDVGCGTGGTTVAAARRLGSAGSCVGIDISRPMIDAAEKRGATEGLPVRFLRDDAQTHAFTPAGFDLIISRFGVMFFEDFTAAFRNLRQAARPGAGLRFIAWRGAEENPFMTMAEQAARPMLPQLPPRRPDEPGQFAFARGERIRDILQSSGWTAIEIEPIDVACTFPESELLAYLGSMGPVGRALQQADENTRQHVIAIVRPRFDRFVNGDTVNFTAACWDVSAEADLLR</sequence>
<dbReference type="OrthoDB" id="9777638at2"/>
<dbReference type="GO" id="GO:0008168">
    <property type="term" value="F:methyltransferase activity"/>
    <property type="evidence" value="ECO:0007669"/>
    <property type="project" value="UniProtKB-KW"/>
</dbReference>
<dbReference type="EMBL" id="FZOT01000007">
    <property type="protein sequence ID" value="SNS83933.1"/>
    <property type="molecule type" value="Genomic_DNA"/>
</dbReference>
<gene>
    <name evidence="5" type="ORF">SAMN06265795_107132</name>
</gene>
<dbReference type="SUPFAM" id="SSF53335">
    <property type="entry name" value="S-adenosyl-L-methionine-dependent methyltransferases"/>
    <property type="match status" value="1"/>
</dbReference>
<dbReference type="PANTHER" id="PTHR43464">
    <property type="entry name" value="METHYLTRANSFERASE"/>
    <property type="match status" value="1"/>
</dbReference>
<keyword evidence="2" id="KW-0808">Transferase</keyword>
<dbReference type="Pfam" id="PF13649">
    <property type="entry name" value="Methyltransf_25"/>
    <property type="match status" value="1"/>
</dbReference>